<evidence type="ECO:0000256" key="1">
    <source>
        <dbReference type="SAM" id="Phobius"/>
    </source>
</evidence>
<dbReference type="AlphaFoldDB" id="A0A420BLC7"/>
<accession>A0A420BLC7</accession>
<keyword evidence="1" id="KW-0472">Membrane</keyword>
<dbReference type="OrthoDB" id="1451255at2"/>
<feature type="transmembrane region" description="Helical" evidence="1">
    <location>
        <begin position="37"/>
        <end position="57"/>
    </location>
</feature>
<proteinExistence type="predicted"/>
<feature type="transmembrane region" description="Helical" evidence="1">
    <location>
        <begin position="6"/>
        <end position="25"/>
    </location>
</feature>
<gene>
    <name evidence="2" type="ORF">DFQ12_2274</name>
</gene>
<evidence type="ECO:0000313" key="3">
    <source>
        <dbReference type="Proteomes" id="UP000286246"/>
    </source>
</evidence>
<organism evidence="2 3">
    <name type="scientific">Sphingobacterium detergens</name>
    <dbReference type="NCBI Taxonomy" id="1145106"/>
    <lineage>
        <taxon>Bacteria</taxon>
        <taxon>Pseudomonadati</taxon>
        <taxon>Bacteroidota</taxon>
        <taxon>Sphingobacteriia</taxon>
        <taxon>Sphingobacteriales</taxon>
        <taxon>Sphingobacteriaceae</taxon>
        <taxon>Sphingobacterium</taxon>
    </lineage>
</organism>
<evidence type="ECO:0000313" key="2">
    <source>
        <dbReference type="EMBL" id="RKE57386.1"/>
    </source>
</evidence>
<dbReference type="RefSeq" id="WP_120258950.1">
    <property type="nucleotide sequence ID" value="NZ_RAPY01000001.1"/>
</dbReference>
<dbReference type="EMBL" id="RAPY01000001">
    <property type="protein sequence ID" value="RKE57386.1"/>
    <property type="molecule type" value="Genomic_DNA"/>
</dbReference>
<keyword evidence="3" id="KW-1185">Reference proteome</keyword>
<keyword evidence="1" id="KW-0812">Transmembrane</keyword>
<dbReference type="Proteomes" id="UP000286246">
    <property type="component" value="Unassembled WGS sequence"/>
</dbReference>
<protein>
    <submittedName>
        <fullName evidence="2">Uncharacterized protein</fullName>
    </submittedName>
</protein>
<reference evidence="2 3" key="1">
    <citation type="submission" date="2018-09" db="EMBL/GenBank/DDBJ databases">
        <title>Genomic Encyclopedia of Type Strains, Phase III (KMG-III): the genomes of soil and plant-associated and newly described type strains.</title>
        <authorList>
            <person name="Whitman W."/>
        </authorList>
    </citation>
    <scope>NUCLEOTIDE SEQUENCE [LARGE SCALE GENOMIC DNA]</scope>
    <source>
        <strain evidence="2 3">CECT 7938</strain>
    </source>
</reference>
<comment type="caution">
    <text evidence="2">The sequence shown here is derived from an EMBL/GenBank/DDBJ whole genome shotgun (WGS) entry which is preliminary data.</text>
</comment>
<sequence length="157" mass="17777">MIVSLNTYLIIIGIFCLLIVIKPLYTRFIKKEESKNDAILLLLLLTIPINWFTPTILTITDCSNYTKEVVLFPTTKDGFKINYGRATYILNKSDRNLTFEYYYYGDNTPAKGEESKEIGPKQNAKVNVISIDYILSEPAESVSTKSSGATKTVLRCK</sequence>
<keyword evidence="1" id="KW-1133">Transmembrane helix</keyword>
<name>A0A420BLC7_SPHD1</name>